<dbReference type="AlphaFoldDB" id="A0A7X5HTN6"/>
<keyword evidence="3" id="KW-1185">Reference proteome</keyword>
<evidence type="ECO:0000313" key="2">
    <source>
        <dbReference type="EMBL" id="NDL66458.1"/>
    </source>
</evidence>
<evidence type="ECO:0000313" key="3">
    <source>
        <dbReference type="Proteomes" id="UP000461585"/>
    </source>
</evidence>
<proteinExistence type="predicted"/>
<accession>A0A7X5HTN6</accession>
<feature type="domain" description="Transposase IS66 central" evidence="1">
    <location>
        <begin position="2"/>
        <end position="59"/>
    </location>
</feature>
<dbReference type="Proteomes" id="UP000461585">
    <property type="component" value="Unassembled WGS sequence"/>
</dbReference>
<name>A0A7X5HTN6_9FIRM</name>
<protein>
    <submittedName>
        <fullName evidence="2">Transposase</fullName>
    </submittedName>
</protein>
<dbReference type="InterPro" id="IPR004291">
    <property type="entry name" value="Transposase_IS66_central"/>
</dbReference>
<comment type="caution">
    <text evidence="2">The sequence shown here is derived from an EMBL/GenBank/DDBJ whole genome shotgun (WGS) entry which is preliminary data.</text>
</comment>
<dbReference type="EMBL" id="JAAEEH010000002">
    <property type="protein sequence ID" value="NDL66458.1"/>
    <property type="molecule type" value="Genomic_DNA"/>
</dbReference>
<gene>
    <name evidence="2" type="ORF">GXN74_01680</name>
</gene>
<organism evidence="2 3">
    <name type="scientific">Anaerotalea alkaliphila</name>
    <dbReference type="NCBI Taxonomy" id="2662126"/>
    <lineage>
        <taxon>Bacteria</taxon>
        <taxon>Bacillati</taxon>
        <taxon>Bacillota</taxon>
        <taxon>Clostridia</taxon>
        <taxon>Eubacteriales</taxon>
        <taxon>Anaerotalea</taxon>
    </lineage>
</organism>
<sequence length="65" mass="6960">MPVSTGTITGLVSGFAARVTGTVVSIRKRLLAKPVVHYDETGVRTEGTNFWVHSVCDSDHACLSQ</sequence>
<evidence type="ECO:0000259" key="1">
    <source>
        <dbReference type="Pfam" id="PF03050"/>
    </source>
</evidence>
<dbReference type="Pfam" id="PF03050">
    <property type="entry name" value="DDE_Tnp_IS66"/>
    <property type="match status" value="1"/>
</dbReference>
<reference evidence="2 3" key="1">
    <citation type="submission" date="2020-01" db="EMBL/GenBank/DDBJ databases">
        <title>Anaeroalcalibacter tamaniensis gen. nov., sp. nov., moderately halophilic strictly anaerobic fermenter bacterium from mud volcano of Taman peninsula.</title>
        <authorList>
            <person name="Frolova A."/>
            <person name="Merkel A.Y."/>
            <person name="Slobodkin A.I."/>
        </authorList>
    </citation>
    <scope>NUCLEOTIDE SEQUENCE [LARGE SCALE GENOMIC DNA]</scope>
    <source>
        <strain evidence="2 3">F-3ap</strain>
    </source>
</reference>